<feature type="transmembrane region" description="Helical" evidence="7">
    <location>
        <begin position="280"/>
        <end position="305"/>
    </location>
</feature>
<dbReference type="EMBL" id="JACCEW010000003">
    <property type="protein sequence ID" value="NYT37338.1"/>
    <property type="molecule type" value="Genomic_DNA"/>
</dbReference>
<sequence>MTGPTRSRCSQNTRGSAAQWTDGLEMPRRQWAVMAVMAALVATVLDSTMVNVALPAIARSLQIDPARVVWVVIAYSLVVVVSLLPLSAVAERIGFRRMFTLGMTLFMVSTIASASAGSLTWLICSRVAQGFSAAMLMCLFGGLIRNIYPLSKLAMGISLNAMMVGLTAVLGPTIGAFILQVASWNWIFLVNIPVCIAAYFCVRFLPDVPHSRVRFDWVACLLSIPFFGLFIVGLDALVDHTALALASLAASAMAGWAVYRRSRGQEAPIVPIDLLRLTPIAYAVAASGFSFAAQMSALVALPFFFRTLLHYSYAEVGILLGFWSVGVAIMAPLAAYLCSRYAVAVLCGIGAAGMALGMAWLLFLPSEVAFIWPALAMLLGGVGFGFFQTPNNRALLAGAPRHRAGAAGGMQATTRVFGQSFGTALVAVAFSASANHGIVLGVGVSIACSLAAMSINIARYFSPVADLEL</sequence>
<feature type="domain" description="Major facilitator superfamily (MFS) profile" evidence="8">
    <location>
        <begin position="32"/>
        <end position="466"/>
    </location>
</feature>
<keyword evidence="10" id="KW-1185">Reference proteome</keyword>
<dbReference type="GO" id="GO:0005886">
    <property type="term" value="C:plasma membrane"/>
    <property type="evidence" value="ECO:0007669"/>
    <property type="project" value="UniProtKB-SubCell"/>
</dbReference>
<feature type="transmembrane region" description="Helical" evidence="7">
    <location>
        <begin position="31"/>
        <end position="57"/>
    </location>
</feature>
<comment type="subcellular location">
    <subcellularLocation>
        <location evidence="1">Cell membrane</location>
        <topology evidence="1">Multi-pass membrane protein</topology>
    </subcellularLocation>
</comment>
<name>A0A853FC46_9BURK</name>
<evidence type="ECO:0000313" key="9">
    <source>
        <dbReference type="EMBL" id="NYT37338.1"/>
    </source>
</evidence>
<evidence type="ECO:0000256" key="1">
    <source>
        <dbReference type="ARBA" id="ARBA00004651"/>
    </source>
</evidence>
<dbReference type="Proteomes" id="UP000580517">
    <property type="component" value="Unassembled WGS sequence"/>
</dbReference>
<dbReference type="AlphaFoldDB" id="A0A853FC46"/>
<keyword evidence="4 7" id="KW-0812">Transmembrane</keyword>
<dbReference type="InterPro" id="IPR020846">
    <property type="entry name" value="MFS_dom"/>
</dbReference>
<feature type="transmembrane region" description="Helical" evidence="7">
    <location>
        <begin position="129"/>
        <end position="148"/>
    </location>
</feature>
<dbReference type="Pfam" id="PF07690">
    <property type="entry name" value="MFS_1"/>
    <property type="match status" value="1"/>
</dbReference>
<evidence type="ECO:0000256" key="2">
    <source>
        <dbReference type="ARBA" id="ARBA00022448"/>
    </source>
</evidence>
<evidence type="ECO:0000256" key="4">
    <source>
        <dbReference type="ARBA" id="ARBA00022692"/>
    </source>
</evidence>
<dbReference type="InterPro" id="IPR011701">
    <property type="entry name" value="MFS"/>
</dbReference>
<evidence type="ECO:0000256" key="3">
    <source>
        <dbReference type="ARBA" id="ARBA00022475"/>
    </source>
</evidence>
<dbReference type="PANTHER" id="PTHR42718">
    <property type="entry name" value="MAJOR FACILITATOR SUPERFAMILY MULTIDRUG TRANSPORTER MFSC"/>
    <property type="match status" value="1"/>
</dbReference>
<dbReference type="PROSITE" id="PS50850">
    <property type="entry name" value="MFS"/>
    <property type="match status" value="1"/>
</dbReference>
<dbReference type="SUPFAM" id="SSF103473">
    <property type="entry name" value="MFS general substrate transporter"/>
    <property type="match status" value="1"/>
</dbReference>
<comment type="caution">
    <text evidence="9">The sequence shown here is derived from an EMBL/GenBank/DDBJ whole genome shotgun (WGS) entry which is preliminary data.</text>
</comment>
<feature type="transmembrane region" description="Helical" evidence="7">
    <location>
        <begin position="438"/>
        <end position="461"/>
    </location>
</feature>
<keyword evidence="5 7" id="KW-1133">Transmembrane helix</keyword>
<feature type="transmembrane region" description="Helical" evidence="7">
    <location>
        <begin position="369"/>
        <end position="387"/>
    </location>
</feature>
<feature type="transmembrane region" description="Helical" evidence="7">
    <location>
        <begin position="217"/>
        <end position="234"/>
    </location>
</feature>
<accession>A0A853FC46</accession>
<dbReference type="RefSeq" id="WP_129969516.1">
    <property type="nucleotide sequence ID" value="NZ_JACCEW010000003.1"/>
</dbReference>
<gene>
    <name evidence="9" type="ORF">H0A68_10680</name>
</gene>
<feature type="transmembrane region" description="Helical" evidence="7">
    <location>
        <begin position="160"/>
        <end position="180"/>
    </location>
</feature>
<feature type="transmembrane region" description="Helical" evidence="7">
    <location>
        <begin position="186"/>
        <end position="205"/>
    </location>
</feature>
<feature type="transmembrane region" description="Helical" evidence="7">
    <location>
        <begin position="341"/>
        <end position="363"/>
    </location>
</feature>
<reference evidence="9 10" key="1">
    <citation type="submission" date="2020-07" db="EMBL/GenBank/DDBJ databases">
        <title>Taxonomic revisions and descriptions of new bacterial species based on genomic comparisons in the high-G+C-content subgroup of the family Alcaligenaceae.</title>
        <authorList>
            <person name="Szabo A."/>
            <person name="Felfoldi T."/>
        </authorList>
    </citation>
    <scope>NUCLEOTIDE SEQUENCE [LARGE SCALE GENOMIC DNA]</scope>
    <source>
        <strain evidence="9 10">DSM 25264</strain>
    </source>
</reference>
<dbReference type="OrthoDB" id="9807274at2"/>
<keyword evidence="2" id="KW-0813">Transport</keyword>
<protein>
    <submittedName>
        <fullName evidence="9">MFS transporter</fullName>
    </submittedName>
</protein>
<evidence type="ECO:0000256" key="5">
    <source>
        <dbReference type="ARBA" id="ARBA00022989"/>
    </source>
</evidence>
<feature type="transmembrane region" description="Helical" evidence="7">
    <location>
        <begin position="69"/>
        <end position="89"/>
    </location>
</feature>
<evidence type="ECO:0000256" key="7">
    <source>
        <dbReference type="SAM" id="Phobius"/>
    </source>
</evidence>
<evidence type="ECO:0000259" key="8">
    <source>
        <dbReference type="PROSITE" id="PS50850"/>
    </source>
</evidence>
<keyword evidence="6 7" id="KW-0472">Membrane</keyword>
<feature type="transmembrane region" description="Helical" evidence="7">
    <location>
        <begin position="240"/>
        <end position="259"/>
    </location>
</feature>
<dbReference type="GO" id="GO:0022857">
    <property type="term" value="F:transmembrane transporter activity"/>
    <property type="evidence" value="ECO:0007669"/>
    <property type="project" value="InterPro"/>
</dbReference>
<dbReference type="InterPro" id="IPR036259">
    <property type="entry name" value="MFS_trans_sf"/>
</dbReference>
<feature type="transmembrane region" description="Helical" evidence="7">
    <location>
        <begin position="311"/>
        <end position="334"/>
    </location>
</feature>
<evidence type="ECO:0000256" key="6">
    <source>
        <dbReference type="ARBA" id="ARBA00023136"/>
    </source>
</evidence>
<dbReference type="PANTHER" id="PTHR42718:SF46">
    <property type="entry name" value="BLR6921 PROTEIN"/>
    <property type="match status" value="1"/>
</dbReference>
<feature type="transmembrane region" description="Helical" evidence="7">
    <location>
        <begin position="101"/>
        <end position="123"/>
    </location>
</feature>
<evidence type="ECO:0000313" key="10">
    <source>
        <dbReference type="Proteomes" id="UP000580517"/>
    </source>
</evidence>
<dbReference type="Gene3D" id="1.20.1250.20">
    <property type="entry name" value="MFS general substrate transporter like domains"/>
    <property type="match status" value="2"/>
</dbReference>
<dbReference type="CDD" id="cd17321">
    <property type="entry name" value="MFS_MMR_MDR_like"/>
    <property type="match status" value="1"/>
</dbReference>
<keyword evidence="3" id="KW-1003">Cell membrane</keyword>
<organism evidence="9 10">
    <name type="scientific">Allopusillimonas soli</name>
    <dbReference type="NCBI Taxonomy" id="659016"/>
    <lineage>
        <taxon>Bacteria</taxon>
        <taxon>Pseudomonadati</taxon>
        <taxon>Pseudomonadota</taxon>
        <taxon>Betaproteobacteria</taxon>
        <taxon>Burkholderiales</taxon>
        <taxon>Alcaligenaceae</taxon>
        <taxon>Allopusillimonas</taxon>
    </lineage>
</organism>
<proteinExistence type="predicted"/>